<dbReference type="RefSeq" id="WP_268762491.1">
    <property type="nucleotide sequence ID" value="NZ_FQWV01000005.1"/>
</dbReference>
<feature type="transmembrane region" description="Helical" evidence="1">
    <location>
        <begin position="12"/>
        <end position="36"/>
    </location>
</feature>
<evidence type="ECO:0000256" key="1">
    <source>
        <dbReference type="SAM" id="Phobius"/>
    </source>
</evidence>
<accession>A0A1M5REM9</accession>
<evidence type="ECO:0000313" key="3">
    <source>
        <dbReference type="Proteomes" id="UP000184357"/>
    </source>
</evidence>
<organism evidence="2 3">
    <name type="scientific">Halobaculum gomorrense</name>
    <dbReference type="NCBI Taxonomy" id="43928"/>
    <lineage>
        <taxon>Archaea</taxon>
        <taxon>Methanobacteriati</taxon>
        <taxon>Methanobacteriota</taxon>
        <taxon>Stenosarchaea group</taxon>
        <taxon>Halobacteria</taxon>
        <taxon>Halobacteriales</taxon>
        <taxon>Haloferacaceae</taxon>
        <taxon>Halobaculum</taxon>
    </lineage>
</organism>
<keyword evidence="1" id="KW-0472">Membrane</keyword>
<gene>
    <name evidence="2" type="ORF">SAMN05443636_2168</name>
</gene>
<dbReference type="Proteomes" id="UP000184357">
    <property type="component" value="Unassembled WGS sequence"/>
</dbReference>
<dbReference type="AlphaFoldDB" id="A0A1M5REM9"/>
<keyword evidence="3" id="KW-1185">Reference proteome</keyword>
<keyword evidence="1" id="KW-1133">Transmembrane helix</keyword>
<dbReference type="STRING" id="43928.SAMN05443636_2168"/>
<evidence type="ECO:0008006" key="4">
    <source>
        <dbReference type="Google" id="ProtNLM"/>
    </source>
</evidence>
<sequence>MADQEQKTETGGMLFVLAGVAGFVFLLTIVVIWAFAYGPLS</sequence>
<name>A0A1M5REM9_9EURY</name>
<evidence type="ECO:0000313" key="2">
    <source>
        <dbReference type="EMBL" id="SHH24807.1"/>
    </source>
</evidence>
<dbReference type="EMBL" id="FQWV01000005">
    <property type="protein sequence ID" value="SHH24807.1"/>
    <property type="molecule type" value="Genomic_DNA"/>
</dbReference>
<protein>
    <recommendedName>
        <fullName evidence="4">Cytochrome c oxidase subunit IIa family protein</fullName>
    </recommendedName>
</protein>
<reference evidence="2 3" key="1">
    <citation type="submission" date="2016-11" db="EMBL/GenBank/DDBJ databases">
        <authorList>
            <person name="Jaros S."/>
            <person name="Januszkiewicz K."/>
            <person name="Wedrychowicz H."/>
        </authorList>
    </citation>
    <scope>NUCLEOTIDE SEQUENCE [LARGE SCALE GENOMIC DNA]</scope>
    <source>
        <strain evidence="2 3">DSM 9297</strain>
    </source>
</reference>
<proteinExistence type="predicted"/>
<keyword evidence="1" id="KW-0812">Transmembrane</keyword>